<protein>
    <submittedName>
        <fullName evidence="3">Alpha-1,4-N-acetylgalactosamine transferase PglH</fullName>
    </submittedName>
</protein>
<evidence type="ECO:0000313" key="3">
    <source>
        <dbReference type="EMBL" id="GAK98304.1"/>
    </source>
</evidence>
<dbReference type="eggNOG" id="COG0438">
    <property type="taxonomic scope" value="Bacteria"/>
</dbReference>
<dbReference type="SUPFAM" id="SSF53756">
    <property type="entry name" value="UDP-Glycosyltransferase/glycogen phosphorylase"/>
    <property type="match status" value="1"/>
</dbReference>
<dbReference type="InterPro" id="IPR001296">
    <property type="entry name" value="Glyco_trans_1"/>
</dbReference>
<keyword evidence="4" id="KW-1185">Reference proteome</keyword>
<organism evidence="3 4">
    <name type="scientific">Nonlabens tegetincola</name>
    <dbReference type="NCBI Taxonomy" id="323273"/>
    <lineage>
        <taxon>Bacteria</taxon>
        <taxon>Pseudomonadati</taxon>
        <taxon>Bacteroidota</taxon>
        <taxon>Flavobacteriia</taxon>
        <taxon>Flavobacteriales</taxon>
        <taxon>Flavobacteriaceae</taxon>
        <taxon>Nonlabens</taxon>
    </lineage>
</organism>
<name>A0A090Q5D2_9FLAO</name>
<accession>A0A090Q5D2</accession>
<comment type="caution">
    <text evidence="3">The sequence shown here is derived from an EMBL/GenBank/DDBJ whole genome shotgun (WGS) entry which is preliminary data.</text>
</comment>
<dbReference type="Proteomes" id="UP000029221">
    <property type="component" value="Unassembled WGS sequence"/>
</dbReference>
<feature type="domain" description="Glycosyltransferase subfamily 4-like N-terminal" evidence="2">
    <location>
        <begin position="13"/>
        <end position="148"/>
    </location>
</feature>
<proteinExistence type="predicted"/>
<dbReference type="STRING" id="319236.BST91_07080"/>
<dbReference type="EMBL" id="BBML01000010">
    <property type="protein sequence ID" value="GAK98304.1"/>
    <property type="molecule type" value="Genomic_DNA"/>
</dbReference>
<feature type="domain" description="Glycosyl transferase family 1" evidence="1">
    <location>
        <begin position="177"/>
        <end position="326"/>
    </location>
</feature>
<dbReference type="PANTHER" id="PTHR12526:SF630">
    <property type="entry name" value="GLYCOSYLTRANSFERASE"/>
    <property type="match status" value="1"/>
</dbReference>
<dbReference type="Pfam" id="PF13439">
    <property type="entry name" value="Glyco_transf_4"/>
    <property type="match status" value="1"/>
</dbReference>
<dbReference type="PANTHER" id="PTHR12526">
    <property type="entry name" value="GLYCOSYLTRANSFERASE"/>
    <property type="match status" value="1"/>
</dbReference>
<dbReference type="AlphaFoldDB" id="A0A090Q5D2"/>
<dbReference type="Pfam" id="PF00534">
    <property type="entry name" value="Glycos_transf_1"/>
    <property type="match status" value="1"/>
</dbReference>
<dbReference type="Gene3D" id="3.40.50.2000">
    <property type="entry name" value="Glycogen Phosphorylase B"/>
    <property type="match status" value="2"/>
</dbReference>
<reference evidence="3" key="1">
    <citation type="journal article" date="2014" name="Genome Announc.">
        <title>Draft Genome Sequences of Marine Flavobacterium Nonlabens Strains NR17, NR24, NR27, NR32, NR33, and Ara13.</title>
        <authorList>
            <person name="Nakanishi M."/>
            <person name="Meirelles P."/>
            <person name="Suzuki R."/>
            <person name="Takatani N."/>
            <person name="Mino S."/>
            <person name="Suda W."/>
            <person name="Oshima K."/>
            <person name="Hattori M."/>
            <person name="Ohkuma M."/>
            <person name="Hosokawa M."/>
            <person name="Miyashita K."/>
            <person name="Thompson F.L."/>
            <person name="Niwa A."/>
            <person name="Sawabe T."/>
            <person name="Sawabe T."/>
        </authorList>
    </citation>
    <scope>NUCLEOTIDE SEQUENCE [LARGE SCALE GENOMIC DNA]</scope>
    <source>
        <strain evidence="3">JCM 19294</strain>
    </source>
</reference>
<evidence type="ECO:0000259" key="2">
    <source>
        <dbReference type="Pfam" id="PF13439"/>
    </source>
</evidence>
<dbReference type="RefSeq" id="WP_042280410.1">
    <property type="nucleotide sequence ID" value="NZ_BBML01000010.1"/>
</dbReference>
<sequence>MKILQVIDSLDAGGAERMAVSIANELAAHGYDSHLCVTRAEGLLKKTIDKKVGYLFLNRKGKLGIRGIYKLYKYVKKNDITHIHAHATSFFLAGLIKKALPSLIYIWHDHYGNAEQLKDRSQGWIKWASNLSSQNIVVNELLLEWHKNILGKNNAIYLKNFAQKTESDTTEISLPGKPGKRIVHLANLRPQKDHLNLLQAFEKIESDWDLILVGKDFNDDYSEQIKNYISSRKLENRVHILGARNEIGCILDQCDIGVLSSKSEGLPVALLEYGLYKLPVITTNVGACEKVVNSYGKVVAANQPLELNNAIEELINSKEEREQLGTTFNKHVLLNYGATSYINQLVNLYKSHV</sequence>
<dbReference type="GO" id="GO:0016757">
    <property type="term" value="F:glycosyltransferase activity"/>
    <property type="evidence" value="ECO:0007669"/>
    <property type="project" value="InterPro"/>
</dbReference>
<evidence type="ECO:0000313" key="4">
    <source>
        <dbReference type="Proteomes" id="UP000029221"/>
    </source>
</evidence>
<gene>
    <name evidence="3" type="ORF">JCM19294_938</name>
</gene>
<dbReference type="InterPro" id="IPR028098">
    <property type="entry name" value="Glyco_trans_4-like_N"/>
</dbReference>
<evidence type="ECO:0000259" key="1">
    <source>
        <dbReference type="Pfam" id="PF00534"/>
    </source>
</evidence>
<keyword evidence="3" id="KW-0808">Transferase</keyword>